<dbReference type="InterPro" id="IPR010751">
    <property type="entry name" value="TrfA"/>
</dbReference>
<sequence length="180" mass="19840">MDIKKYQEEKYQSLIAKGFTDTDERRIAEASVPPKVHSMVNPASVVQSVAASKVAKLSVAAVSAKREQKMPITSESPQPVKASTKKDIQQVKPSRAKASRPIIKVEQLTSEDHKDLTLFDVAPWDDDQRAMPNDILRSSLFNARNHTVPRGMYQQEPSPQGAYAPAQTRQIEANLAASGT</sequence>
<organism evidence="2 3">
    <name type="scientific">Pseudomonas duriflava</name>
    <dbReference type="NCBI Taxonomy" id="459528"/>
    <lineage>
        <taxon>Bacteria</taxon>
        <taxon>Pseudomonadati</taxon>
        <taxon>Pseudomonadota</taxon>
        <taxon>Gammaproteobacteria</taxon>
        <taxon>Pseudomonadales</taxon>
        <taxon>Pseudomonadaceae</taxon>
        <taxon>Pseudomonas</taxon>
    </lineage>
</organism>
<feature type="region of interest" description="Disordered" evidence="1">
    <location>
        <begin position="65"/>
        <end position="100"/>
    </location>
</feature>
<name>A0A562PHM3_9PSED</name>
<comment type="caution">
    <text evidence="2">The sequence shown here is derived from an EMBL/GenBank/DDBJ whole genome shotgun (WGS) entry which is preliminary data.</text>
</comment>
<evidence type="ECO:0000313" key="2">
    <source>
        <dbReference type="EMBL" id="TWI43927.1"/>
    </source>
</evidence>
<accession>A0A562PHM3</accession>
<dbReference type="AlphaFoldDB" id="A0A562PHM3"/>
<dbReference type="Proteomes" id="UP000316905">
    <property type="component" value="Unassembled WGS sequence"/>
</dbReference>
<evidence type="ECO:0000256" key="1">
    <source>
        <dbReference type="SAM" id="MobiDB-lite"/>
    </source>
</evidence>
<dbReference type="EMBL" id="VLKY01000061">
    <property type="protein sequence ID" value="TWI43927.1"/>
    <property type="molecule type" value="Genomic_DNA"/>
</dbReference>
<reference evidence="2 3" key="1">
    <citation type="journal article" date="2015" name="Stand. Genomic Sci.">
        <title>Genomic Encyclopedia of Bacterial and Archaeal Type Strains, Phase III: the genomes of soil and plant-associated and newly described type strains.</title>
        <authorList>
            <person name="Whitman W.B."/>
            <person name="Woyke T."/>
            <person name="Klenk H.P."/>
            <person name="Zhou Y."/>
            <person name="Lilburn T.G."/>
            <person name="Beck B.J."/>
            <person name="De Vos P."/>
            <person name="Vandamme P."/>
            <person name="Eisen J.A."/>
            <person name="Garrity G."/>
            <person name="Hugenholtz P."/>
            <person name="Kyrpides N.C."/>
        </authorList>
    </citation>
    <scope>NUCLEOTIDE SEQUENCE [LARGE SCALE GENOMIC DNA]</scope>
    <source>
        <strain evidence="2 3">CGMCC 1.6858</strain>
    </source>
</reference>
<proteinExistence type="predicted"/>
<dbReference type="Pfam" id="PF07042">
    <property type="entry name" value="TrfA"/>
    <property type="match status" value="1"/>
</dbReference>
<evidence type="ECO:0000313" key="3">
    <source>
        <dbReference type="Proteomes" id="UP000316905"/>
    </source>
</evidence>
<protein>
    <submittedName>
        <fullName evidence="2">TrfA protein</fullName>
    </submittedName>
</protein>
<gene>
    <name evidence="2" type="ORF">IQ22_04757</name>
</gene>
<dbReference type="OrthoDB" id="8481003at2"/>
<keyword evidence="3" id="KW-1185">Reference proteome</keyword>